<organism evidence="2 3">
    <name type="scientific">Limnovirga soli</name>
    <dbReference type="NCBI Taxonomy" id="2656915"/>
    <lineage>
        <taxon>Bacteria</taxon>
        <taxon>Pseudomonadati</taxon>
        <taxon>Bacteroidota</taxon>
        <taxon>Chitinophagia</taxon>
        <taxon>Chitinophagales</taxon>
        <taxon>Chitinophagaceae</taxon>
        <taxon>Limnovirga</taxon>
    </lineage>
</organism>
<gene>
    <name evidence="2" type="ORF">GD597_18420</name>
</gene>
<feature type="signal peptide" evidence="1">
    <location>
        <begin position="1"/>
        <end position="19"/>
    </location>
</feature>
<dbReference type="RefSeq" id="WP_171609400.1">
    <property type="nucleotide sequence ID" value="NZ_WHPF01000015.1"/>
</dbReference>
<dbReference type="SUPFAM" id="SSF49464">
    <property type="entry name" value="Carboxypeptidase regulatory domain-like"/>
    <property type="match status" value="1"/>
</dbReference>
<comment type="caution">
    <text evidence="2">The sequence shown here is derived from an EMBL/GenBank/DDBJ whole genome shotgun (WGS) entry which is preliminary data.</text>
</comment>
<dbReference type="Pfam" id="PF13620">
    <property type="entry name" value="CarboxypepD_reg"/>
    <property type="match status" value="1"/>
</dbReference>
<evidence type="ECO:0000313" key="2">
    <source>
        <dbReference type="EMBL" id="NNV57454.1"/>
    </source>
</evidence>
<proteinExistence type="predicted"/>
<sequence length="129" mass="14694">MKTLYLLAVCICISSTVFCANTDTGNDNNLIGVVRDAITKKPLQDVTIFAKSNAFSTEQKLTTDENGQFIIPLATVGMYTLRFEKDNYIIVEKKNFGFKKNAGKLIIELTEEEETNEDHHTWLFKFDFI</sequence>
<dbReference type="Gene3D" id="2.60.40.1120">
    <property type="entry name" value="Carboxypeptidase-like, regulatory domain"/>
    <property type="match status" value="1"/>
</dbReference>
<name>A0A8J8JW77_9BACT</name>
<accession>A0A8J8JW77</accession>
<evidence type="ECO:0000256" key="1">
    <source>
        <dbReference type="SAM" id="SignalP"/>
    </source>
</evidence>
<keyword evidence="3" id="KW-1185">Reference proteome</keyword>
<protein>
    <recommendedName>
        <fullName evidence="4">Carboxypeptidase regulatory-like domain-containing protein</fullName>
    </recommendedName>
</protein>
<dbReference type="Proteomes" id="UP000598971">
    <property type="component" value="Unassembled WGS sequence"/>
</dbReference>
<keyword evidence="1" id="KW-0732">Signal</keyword>
<evidence type="ECO:0008006" key="4">
    <source>
        <dbReference type="Google" id="ProtNLM"/>
    </source>
</evidence>
<dbReference type="EMBL" id="WHPF01000015">
    <property type="protein sequence ID" value="NNV57454.1"/>
    <property type="molecule type" value="Genomic_DNA"/>
</dbReference>
<feature type="chain" id="PRO_5035145659" description="Carboxypeptidase regulatory-like domain-containing protein" evidence="1">
    <location>
        <begin position="20"/>
        <end position="129"/>
    </location>
</feature>
<dbReference type="AlphaFoldDB" id="A0A8J8JW77"/>
<evidence type="ECO:0000313" key="3">
    <source>
        <dbReference type="Proteomes" id="UP000598971"/>
    </source>
</evidence>
<dbReference type="InterPro" id="IPR008969">
    <property type="entry name" value="CarboxyPept-like_regulatory"/>
</dbReference>
<reference evidence="2" key="1">
    <citation type="submission" date="2019-10" db="EMBL/GenBank/DDBJ databases">
        <title>Draft genome sequence of Panacibacter sp. KCS-6.</title>
        <authorList>
            <person name="Yim K.J."/>
        </authorList>
    </citation>
    <scope>NUCLEOTIDE SEQUENCE</scope>
    <source>
        <strain evidence="2">KCS-6</strain>
    </source>
</reference>